<feature type="compositionally biased region" description="Low complexity" evidence="4">
    <location>
        <begin position="143"/>
        <end position="164"/>
    </location>
</feature>
<evidence type="ECO:0000256" key="3">
    <source>
        <dbReference type="ARBA" id="ARBA00022801"/>
    </source>
</evidence>
<keyword evidence="7" id="KW-1185">Reference proteome</keyword>
<dbReference type="Gene3D" id="3.40.395.10">
    <property type="entry name" value="Adenoviral Proteinase, Chain A"/>
    <property type="match status" value="1"/>
</dbReference>
<dbReference type="Proteomes" id="UP000008068">
    <property type="component" value="Unassembled WGS sequence"/>
</dbReference>
<dbReference type="AlphaFoldDB" id="G0NKU6"/>
<dbReference type="GO" id="GO:0008234">
    <property type="term" value="F:cysteine-type peptidase activity"/>
    <property type="evidence" value="ECO:0007669"/>
    <property type="project" value="InterPro"/>
</dbReference>
<gene>
    <name evidence="6" type="ORF">CAEBREN_24021</name>
</gene>
<dbReference type="InParanoid" id="G0NKU6"/>
<keyword evidence="3" id="KW-0378">Hydrolase</keyword>
<reference evidence="7" key="1">
    <citation type="submission" date="2011-07" db="EMBL/GenBank/DDBJ databases">
        <authorList>
            <consortium name="Caenorhabditis brenneri Sequencing and Analysis Consortium"/>
            <person name="Wilson R.K."/>
        </authorList>
    </citation>
    <scope>NUCLEOTIDE SEQUENCE [LARGE SCALE GENOMIC DNA]</scope>
    <source>
        <strain evidence="7">PB2801</strain>
    </source>
</reference>
<dbReference type="SUPFAM" id="SSF54001">
    <property type="entry name" value="Cysteine proteinases"/>
    <property type="match status" value="1"/>
</dbReference>
<protein>
    <recommendedName>
        <fullName evidence="5">Ubiquitin-like protease family profile domain-containing protein</fullName>
    </recommendedName>
</protein>
<accession>G0NKU6</accession>
<evidence type="ECO:0000256" key="1">
    <source>
        <dbReference type="ARBA" id="ARBA00005234"/>
    </source>
</evidence>
<dbReference type="InterPro" id="IPR038765">
    <property type="entry name" value="Papain-like_cys_pep_sf"/>
</dbReference>
<comment type="similarity">
    <text evidence="1">Belongs to the peptidase C48 family.</text>
</comment>
<feature type="region of interest" description="Disordered" evidence="4">
    <location>
        <begin position="136"/>
        <end position="172"/>
    </location>
</feature>
<feature type="region of interest" description="Disordered" evidence="4">
    <location>
        <begin position="1"/>
        <end position="110"/>
    </location>
</feature>
<organism evidence="7">
    <name type="scientific">Caenorhabditis brenneri</name>
    <name type="common">Nematode worm</name>
    <dbReference type="NCBI Taxonomy" id="135651"/>
    <lineage>
        <taxon>Eukaryota</taxon>
        <taxon>Metazoa</taxon>
        <taxon>Ecdysozoa</taxon>
        <taxon>Nematoda</taxon>
        <taxon>Chromadorea</taxon>
        <taxon>Rhabditida</taxon>
        <taxon>Rhabditina</taxon>
        <taxon>Rhabditomorpha</taxon>
        <taxon>Rhabditoidea</taxon>
        <taxon>Rhabditidae</taxon>
        <taxon>Peloderinae</taxon>
        <taxon>Caenorhabditis</taxon>
    </lineage>
</organism>
<dbReference type="STRING" id="135651.G0NKU6"/>
<proteinExistence type="inferred from homology"/>
<evidence type="ECO:0000256" key="4">
    <source>
        <dbReference type="SAM" id="MobiDB-lite"/>
    </source>
</evidence>
<dbReference type="InterPro" id="IPR003653">
    <property type="entry name" value="Peptidase_C48_C"/>
</dbReference>
<evidence type="ECO:0000313" key="6">
    <source>
        <dbReference type="EMBL" id="EGT33120.1"/>
    </source>
</evidence>
<evidence type="ECO:0000313" key="7">
    <source>
        <dbReference type="Proteomes" id="UP000008068"/>
    </source>
</evidence>
<dbReference type="PROSITE" id="PS50600">
    <property type="entry name" value="ULP_PROTEASE"/>
    <property type="match status" value="1"/>
</dbReference>
<dbReference type="Pfam" id="PF02902">
    <property type="entry name" value="Peptidase_C48"/>
    <property type="match status" value="1"/>
</dbReference>
<feature type="compositionally biased region" description="Basic and acidic residues" evidence="4">
    <location>
        <begin position="24"/>
        <end position="34"/>
    </location>
</feature>
<dbReference type="OrthoDB" id="442460at2759"/>
<keyword evidence="2" id="KW-0645">Protease</keyword>
<dbReference type="HOGENOM" id="CLU_410062_0_0_1"/>
<name>G0NKU6_CAEBE</name>
<dbReference type="GO" id="GO:0006508">
    <property type="term" value="P:proteolysis"/>
    <property type="evidence" value="ECO:0007669"/>
    <property type="project" value="UniProtKB-KW"/>
</dbReference>
<evidence type="ECO:0000259" key="5">
    <source>
        <dbReference type="PROSITE" id="PS50600"/>
    </source>
</evidence>
<dbReference type="eggNOG" id="KOG0779">
    <property type="taxonomic scope" value="Eukaryota"/>
</dbReference>
<dbReference type="EMBL" id="GL379902">
    <property type="protein sequence ID" value="EGT33120.1"/>
    <property type="molecule type" value="Genomic_DNA"/>
</dbReference>
<feature type="domain" description="Ubiquitin-like protease family profile" evidence="5">
    <location>
        <begin position="314"/>
        <end position="517"/>
    </location>
</feature>
<sequence>MPSSSANQAKANSSINMDRKKWRNPREPIEHSENEGAVTHRITRSIANEQDKKSCLRSSNKRKFISLEDTSQKKNRKSNVPSGNRARSRTPAPPGNPQHTAPARIPAISQSNSRAANVINQQNPASSNATALVRFGKSSPEDSGQAQSTSSSSRNSIQSSAQSSKKIRTGAVSSNPITALKLNTCERKIDSTQPRKQTNVNLQSSKPVNVTAESTSVQAAKIEQKTNSFSNRILDSDTNSTPTYNIESRLTVPQNNQNVLHQEKFAQPPDSAPFISNNPTPYYEERPRPPARKWHQIPQHDLSAVYTRFGDPNYELKGDDFLKTLSPNWFNQDMVMGSLQQLVNEEYEASATTSCVTFNAGTKLFLYTMKYWKSLEENELKTNCKNAVVGAGKSFNAFEKDLYVFPIMNEAHWMIIFIMHPKNLLFKKGTRRSTQNCYMYFLDPMGNVIEKRNNRVHLLITKFLEKHLEDLQVGKRKKFLDMQFSPSNLVYVKPKNVPLQTNLNDCAPFIVYYMEVMINPYHGILKQKDPNVVDFQAMAPAMSVDTIRHRIRSRILKSTKNKAARVALQDIVEYELQRKQRHPLQYLEHLSGRRSRSQCRIRDSVTSTRRRRCYSEDNKKSTVEGKWEHIYRNNPAKVAAHPVSEDVQNARAEPFPDKGQRTGLYYTMYH</sequence>
<feature type="compositionally biased region" description="Low complexity" evidence="4">
    <location>
        <begin position="1"/>
        <end position="16"/>
    </location>
</feature>
<evidence type="ECO:0000256" key="2">
    <source>
        <dbReference type="ARBA" id="ARBA00022670"/>
    </source>
</evidence>